<feature type="transmembrane region" description="Helical" evidence="7">
    <location>
        <begin position="163"/>
        <end position="182"/>
    </location>
</feature>
<evidence type="ECO:0000256" key="3">
    <source>
        <dbReference type="ARBA" id="ARBA00022741"/>
    </source>
</evidence>
<evidence type="ECO:0000313" key="10">
    <source>
        <dbReference type="EMBL" id="PNT95961.1"/>
    </source>
</evidence>
<dbReference type="OrthoDB" id="2328604at2"/>
<dbReference type="GO" id="GO:0005886">
    <property type="term" value="C:plasma membrane"/>
    <property type="evidence" value="ECO:0007669"/>
    <property type="project" value="UniProtKB-SubCell"/>
</dbReference>
<dbReference type="EMBL" id="NIOJ01000056">
    <property type="protein sequence ID" value="PNT95961.1"/>
    <property type="molecule type" value="Genomic_DNA"/>
</dbReference>
<dbReference type="InterPro" id="IPR003439">
    <property type="entry name" value="ABC_transporter-like_ATP-bd"/>
</dbReference>
<dbReference type="InterPro" id="IPR036640">
    <property type="entry name" value="ABC1_TM_sf"/>
</dbReference>
<dbReference type="GO" id="GO:0034040">
    <property type="term" value="F:ATPase-coupled lipid transmembrane transporter activity"/>
    <property type="evidence" value="ECO:0007669"/>
    <property type="project" value="TreeGrafter"/>
</dbReference>
<evidence type="ECO:0000256" key="2">
    <source>
        <dbReference type="ARBA" id="ARBA00022692"/>
    </source>
</evidence>
<dbReference type="KEGG" id="cthd:CDO33_12075"/>
<dbReference type="GO" id="GO:0140359">
    <property type="term" value="F:ABC-type transporter activity"/>
    <property type="evidence" value="ECO:0007669"/>
    <property type="project" value="InterPro"/>
</dbReference>
<proteinExistence type="predicted"/>
<dbReference type="SUPFAM" id="SSF90123">
    <property type="entry name" value="ABC transporter transmembrane region"/>
    <property type="match status" value="1"/>
</dbReference>
<evidence type="ECO:0000256" key="5">
    <source>
        <dbReference type="ARBA" id="ARBA00022989"/>
    </source>
</evidence>
<evidence type="ECO:0000313" key="11">
    <source>
        <dbReference type="Proteomes" id="UP000236151"/>
    </source>
</evidence>
<dbReference type="PANTHER" id="PTHR24221:SF654">
    <property type="entry name" value="ATP-BINDING CASSETTE SUB-FAMILY B MEMBER 6"/>
    <property type="match status" value="1"/>
</dbReference>
<evidence type="ECO:0000256" key="4">
    <source>
        <dbReference type="ARBA" id="ARBA00022840"/>
    </source>
</evidence>
<comment type="subcellular location">
    <subcellularLocation>
        <location evidence="1">Cell membrane</location>
        <topology evidence="1">Multi-pass membrane protein</topology>
    </subcellularLocation>
</comment>
<dbReference type="GO" id="GO:0005524">
    <property type="term" value="F:ATP binding"/>
    <property type="evidence" value="ECO:0007669"/>
    <property type="project" value="UniProtKB-KW"/>
</dbReference>
<dbReference type="InterPro" id="IPR011527">
    <property type="entry name" value="ABC1_TM_dom"/>
</dbReference>
<evidence type="ECO:0000256" key="7">
    <source>
        <dbReference type="SAM" id="Phobius"/>
    </source>
</evidence>
<dbReference type="InterPro" id="IPR027417">
    <property type="entry name" value="P-loop_NTPase"/>
</dbReference>
<feature type="domain" description="ABC transmembrane type-1" evidence="9">
    <location>
        <begin position="127"/>
        <end position="306"/>
    </location>
</feature>
<evidence type="ECO:0000256" key="1">
    <source>
        <dbReference type="ARBA" id="ARBA00004651"/>
    </source>
</evidence>
<organism evidence="10 11">
    <name type="scientific">Clostridium thermosuccinogenes</name>
    <dbReference type="NCBI Taxonomy" id="84032"/>
    <lineage>
        <taxon>Bacteria</taxon>
        <taxon>Bacillati</taxon>
        <taxon>Bacillota</taxon>
        <taxon>Clostridia</taxon>
        <taxon>Eubacteriales</taxon>
        <taxon>Clostridiaceae</taxon>
        <taxon>Clostridium</taxon>
    </lineage>
</organism>
<feature type="transmembrane region" description="Helical" evidence="7">
    <location>
        <begin position="139"/>
        <end position="157"/>
    </location>
</feature>
<evidence type="ECO:0000259" key="8">
    <source>
        <dbReference type="PROSITE" id="PS50893"/>
    </source>
</evidence>
<accession>A0A2K2F8M5</accession>
<keyword evidence="11" id="KW-1185">Reference proteome</keyword>
<sequence length="614" mass="70972">MVKKTWSYIKVSLTLSPLWFILNIIILIIFRLAQLGTDFGLKYATEAILDAQKTGNRNINIVVPFVLFFLMMTIGGNTDNFINLMFTLYTNKAKRLFSKYFMLRAYEEKQDSFYDNEFYDNYEFVKKNIDNTTQVNNVIFNRLFSSLISLIISMVTITYFSPYILLLIIIISAVVVIVNNIIAKKRVEVDQKYINDERRAIYYSSLLSEKNHAKELRIFKLKDKFLNKWHESFKTYSDSKYKFEKQALLLSNIPSIVEKITSTVLILYFLYLVVKGVLAVGDFVFLYRMMWRLTWSIMGIVEILSADVMQSFLYIDKYDKFVDGFDPRKARNIKNRNNFLASSDNLKYGLFDNITFENVTYSYPSQKGNAVENINLKIKRGEIVSILGYNGSGKSTLLKLMCGLLEDYSGKIKLNGKDISDLSREDLYRYFGIGFQDFTKYSISLKDNVGIGMIEKIGDEEEINKAIKKGNLEYIIDGLPKGVDTILGKEYDPNGQDLSGGQWQRVILSRAYMGEPEVLILDEPTASIDPIEEMRLLEHFDDIIKGKTAILISHRIGFARLSSRICVMDNGHIVEDGTHEELLALKGKYYEIFMSQQQLYAREETAHEREKIYA</sequence>
<feature type="domain" description="ABC transporter" evidence="8">
    <location>
        <begin position="354"/>
        <end position="595"/>
    </location>
</feature>
<dbReference type="Gene3D" id="1.20.1560.10">
    <property type="entry name" value="ABC transporter type 1, transmembrane domain"/>
    <property type="match status" value="1"/>
</dbReference>
<feature type="transmembrane region" description="Helical" evidence="7">
    <location>
        <begin position="61"/>
        <end position="89"/>
    </location>
</feature>
<evidence type="ECO:0000256" key="6">
    <source>
        <dbReference type="ARBA" id="ARBA00023136"/>
    </source>
</evidence>
<dbReference type="Pfam" id="PF00005">
    <property type="entry name" value="ABC_tran"/>
    <property type="match status" value="1"/>
</dbReference>
<dbReference type="SMART" id="SM00382">
    <property type="entry name" value="AAA"/>
    <property type="match status" value="1"/>
</dbReference>
<keyword evidence="4" id="KW-0067">ATP-binding</keyword>
<keyword evidence="2 7" id="KW-0812">Transmembrane</keyword>
<keyword evidence="6 7" id="KW-0472">Membrane</keyword>
<dbReference type="RefSeq" id="WP_103082758.1">
    <property type="nucleotide sequence ID" value="NZ_CP021850.1"/>
</dbReference>
<dbReference type="SUPFAM" id="SSF52540">
    <property type="entry name" value="P-loop containing nucleoside triphosphate hydrolases"/>
    <property type="match status" value="1"/>
</dbReference>
<keyword evidence="3" id="KW-0547">Nucleotide-binding</keyword>
<dbReference type="AlphaFoldDB" id="A0A2K2F8M5"/>
<dbReference type="PROSITE" id="PS00211">
    <property type="entry name" value="ABC_TRANSPORTER_1"/>
    <property type="match status" value="1"/>
</dbReference>
<keyword evidence="5 7" id="KW-1133">Transmembrane helix</keyword>
<feature type="transmembrane region" description="Helical" evidence="7">
    <location>
        <begin position="12"/>
        <end position="33"/>
    </location>
</feature>
<gene>
    <name evidence="10" type="ORF">CDQ84_16075</name>
</gene>
<dbReference type="PROSITE" id="PS50929">
    <property type="entry name" value="ABC_TM1F"/>
    <property type="match status" value="1"/>
</dbReference>
<comment type="caution">
    <text evidence="10">The sequence shown here is derived from an EMBL/GenBank/DDBJ whole genome shotgun (WGS) entry which is preliminary data.</text>
</comment>
<feature type="transmembrane region" description="Helical" evidence="7">
    <location>
        <begin position="265"/>
        <end position="287"/>
    </location>
</feature>
<dbReference type="InterPro" id="IPR017871">
    <property type="entry name" value="ABC_transporter-like_CS"/>
</dbReference>
<name>A0A2K2F8M5_9CLOT</name>
<reference evidence="10 11" key="1">
    <citation type="submission" date="2017-06" db="EMBL/GenBank/DDBJ databases">
        <title>Investigating the central metabolism of Clostridium thermosuccinogenes.</title>
        <authorList>
            <person name="Koendjbiharie J.G."/>
            <person name="van Kranenburg R."/>
        </authorList>
    </citation>
    <scope>NUCLEOTIDE SEQUENCE [LARGE SCALE GENOMIC DNA]</scope>
    <source>
        <strain evidence="10 11">DSM 5806</strain>
    </source>
</reference>
<evidence type="ECO:0008006" key="12">
    <source>
        <dbReference type="Google" id="ProtNLM"/>
    </source>
</evidence>
<dbReference type="Gene3D" id="3.40.50.300">
    <property type="entry name" value="P-loop containing nucleotide triphosphate hydrolases"/>
    <property type="match status" value="1"/>
</dbReference>
<dbReference type="PANTHER" id="PTHR24221">
    <property type="entry name" value="ATP-BINDING CASSETTE SUB-FAMILY B"/>
    <property type="match status" value="1"/>
</dbReference>
<protein>
    <recommendedName>
        <fullName evidence="12">ABC transporter ATP-binding protein</fullName>
    </recommendedName>
</protein>
<dbReference type="Proteomes" id="UP000236151">
    <property type="component" value="Unassembled WGS sequence"/>
</dbReference>
<evidence type="ECO:0000259" key="9">
    <source>
        <dbReference type="PROSITE" id="PS50929"/>
    </source>
</evidence>
<dbReference type="InterPro" id="IPR039421">
    <property type="entry name" value="Type_1_exporter"/>
</dbReference>
<dbReference type="GO" id="GO:0016887">
    <property type="term" value="F:ATP hydrolysis activity"/>
    <property type="evidence" value="ECO:0007669"/>
    <property type="project" value="InterPro"/>
</dbReference>
<dbReference type="PROSITE" id="PS50893">
    <property type="entry name" value="ABC_TRANSPORTER_2"/>
    <property type="match status" value="1"/>
</dbReference>
<dbReference type="InterPro" id="IPR003593">
    <property type="entry name" value="AAA+_ATPase"/>
</dbReference>